<gene>
    <name evidence="1" type="ORF">MAR_007907</name>
</gene>
<reference evidence="1" key="1">
    <citation type="submission" date="2022-11" db="EMBL/GenBank/DDBJ databases">
        <title>Centuries of genome instability and evolution in soft-shell clam transmissible cancer (bioRxiv).</title>
        <authorList>
            <person name="Hart S.F.M."/>
            <person name="Yonemitsu M.A."/>
            <person name="Giersch R.M."/>
            <person name="Beal B.F."/>
            <person name="Arriagada G."/>
            <person name="Davis B.W."/>
            <person name="Ostrander E.A."/>
            <person name="Goff S.P."/>
            <person name="Metzger M.J."/>
        </authorList>
    </citation>
    <scope>NUCLEOTIDE SEQUENCE</scope>
    <source>
        <strain evidence="1">MELC-2E11</strain>
        <tissue evidence="1">Siphon/mantle</tissue>
    </source>
</reference>
<evidence type="ECO:0000313" key="2">
    <source>
        <dbReference type="Proteomes" id="UP001164746"/>
    </source>
</evidence>
<organism evidence="1 2">
    <name type="scientific">Mya arenaria</name>
    <name type="common">Soft-shell clam</name>
    <dbReference type="NCBI Taxonomy" id="6604"/>
    <lineage>
        <taxon>Eukaryota</taxon>
        <taxon>Metazoa</taxon>
        <taxon>Spiralia</taxon>
        <taxon>Lophotrochozoa</taxon>
        <taxon>Mollusca</taxon>
        <taxon>Bivalvia</taxon>
        <taxon>Autobranchia</taxon>
        <taxon>Heteroconchia</taxon>
        <taxon>Euheterodonta</taxon>
        <taxon>Imparidentia</taxon>
        <taxon>Neoheterodontei</taxon>
        <taxon>Myida</taxon>
        <taxon>Myoidea</taxon>
        <taxon>Myidae</taxon>
        <taxon>Mya</taxon>
    </lineage>
</organism>
<evidence type="ECO:0000313" key="1">
    <source>
        <dbReference type="EMBL" id="WAR01349.1"/>
    </source>
</evidence>
<accession>A0ABY7DWS1</accession>
<proteinExistence type="predicted"/>
<keyword evidence="2" id="KW-1185">Reference proteome</keyword>
<name>A0ABY7DWS1_MYAAR</name>
<sequence>MVVCSRIVVKGALRVVVRVNVSVRRAAKKETRAKCSCVDILLCQCCAEEGQDSCLVNKLGCKTGLGCCGSNPSHYTGRHPSPLSLVVEENEDEDQANDEALQRNIQHRASLDPWKTELLLENQLVWMSCRFVNLWIEGVLMRLPVTDLYVTSTLKNI</sequence>
<protein>
    <submittedName>
        <fullName evidence="1">Uncharacterized protein</fullName>
    </submittedName>
</protein>
<dbReference type="EMBL" id="CP111015">
    <property type="protein sequence ID" value="WAR01349.1"/>
    <property type="molecule type" value="Genomic_DNA"/>
</dbReference>
<dbReference type="Proteomes" id="UP001164746">
    <property type="component" value="Chromosome 4"/>
</dbReference>